<evidence type="ECO:0000313" key="2">
    <source>
        <dbReference type="EMBL" id="ADI39182.1"/>
    </source>
</evidence>
<evidence type="ECO:0000256" key="1">
    <source>
        <dbReference type="SAM" id="SignalP"/>
    </source>
</evidence>
<organism evidence="2 3">
    <name type="scientific">Waddlia chondrophila (strain ATCC VR-1470 / WSU 86-1044)</name>
    <dbReference type="NCBI Taxonomy" id="716544"/>
    <lineage>
        <taxon>Bacteria</taxon>
        <taxon>Pseudomonadati</taxon>
        <taxon>Chlamydiota</taxon>
        <taxon>Chlamydiia</taxon>
        <taxon>Parachlamydiales</taxon>
        <taxon>Waddliaceae</taxon>
        <taxon>Waddlia</taxon>
    </lineage>
</organism>
<feature type="chain" id="PRO_5003091120" evidence="1">
    <location>
        <begin position="23"/>
        <end position="299"/>
    </location>
</feature>
<dbReference type="HOGENOM" id="CLU_930491_0_0_0"/>
<dbReference type="KEGG" id="wch:wcw_1843"/>
<sequence>MMKILKNLVFGILLTSAHFTHAFDGYDHCDPCYDQNTCDFLCVDFCNMEFSVYADALFWHLHSTDLVLGDGSFDKLTPGNDWGWRVGGSARWNVWDLSLRYTSFRSKADKEAHFDQVPIVAKYAFDYRVFDAELGASCCICDGLLFRPFLGVKFANIDVTDDHVSELERDFTQGLDGSGLYIGASSHWKLCSFNACGCCIPVAFVCRMSTGILDSDFTRTEPPAPTEKERRESKAFRFIPVHEVYAGLEFRMCVLCDADAFFQIGYEAQYWGWKGIAEDALSHAYLGVGGLVLRLGANF</sequence>
<reference evidence="2 3" key="1">
    <citation type="journal article" date="2010" name="PLoS ONE">
        <title>The Waddlia genome: a window into chlamydial biology.</title>
        <authorList>
            <person name="Bertelli C."/>
            <person name="Collyn F."/>
            <person name="Croxatto A."/>
            <person name="Ruckert C."/>
            <person name="Polkinghorne A."/>
            <person name="Kebbi-Beghdadi C."/>
            <person name="Goesmann A."/>
            <person name="Vaughan L."/>
            <person name="Greub G."/>
        </authorList>
    </citation>
    <scope>NUCLEOTIDE SEQUENCE [LARGE SCALE GENOMIC DNA]</scope>
    <source>
        <strain evidence="3">ATCC VR-1470 / WSU 86-1044</strain>
    </source>
</reference>
<keyword evidence="3" id="KW-1185">Reference proteome</keyword>
<accession>D6YSY7</accession>
<dbReference type="RefSeq" id="WP_013182882.1">
    <property type="nucleotide sequence ID" value="NC_014225.1"/>
</dbReference>
<dbReference type="AlphaFoldDB" id="D6YSY7"/>
<gene>
    <name evidence="2" type="primary">ompA10</name>
    <name evidence="2" type="ordered locus">wcw_1843</name>
</gene>
<dbReference type="Proteomes" id="UP000001505">
    <property type="component" value="Chromosome"/>
</dbReference>
<proteinExistence type="predicted"/>
<evidence type="ECO:0000313" key="3">
    <source>
        <dbReference type="Proteomes" id="UP000001505"/>
    </source>
</evidence>
<feature type="signal peptide" evidence="1">
    <location>
        <begin position="1"/>
        <end position="22"/>
    </location>
</feature>
<dbReference type="InterPro" id="IPR007825">
    <property type="entry name" value="Major_OMP_Legionella"/>
</dbReference>
<dbReference type="Pfam" id="PF05150">
    <property type="entry name" value="Legionella_OMP"/>
    <property type="match status" value="1"/>
</dbReference>
<keyword evidence="1" id="KW-0732">Signal</keyword>
<dbReference type="EMBL" id="CP001928">
    <property type="protein sequence ID" value="ADI39182.1"/>
    <property type="molecule type" value="Genomic_DNA"/>
</dbReference>
<protein>
    <submittedName>
        <fullName evidence="2">Putative membrane protein</fullName>
    </submittedName>
</protein>
<name>D6YSY7_WADCW</name>
<dbReference type="STRING" id="716544.wcw_1843"/>
<dbReference type="OrthoDB" id="5653740at2"/>